<organism evidence="1 2">
    <name type="scientific">Meloidogyne enterolobii</name>
    <name type="common">Root-knot nematode worm</name>
    <name type="synonym">Meloidogyne mayaguensis</name>
    <dbReference type="NCBI Taxonomy" id="390850"/>
    <lineage>
        <taxon>Eukaryota</taxon>
        <taxon>Metazoa</taxon>
        <taxon>Ecdysozoa</taxon>
        <taxon>Nematoda</taxon>
        <taxon>Chromadorea</taxon>
        <taxon>Rhabditida</taxon>
        <taxon>Tylenchina</taxon>
        <taxon>Tylenchomorpha</taxon>
        <taxon>Tylenchoidea</taxon>
        <taxon>Meloidogynidae</taxon>
        <taxon>Meloidogyninae</taxon>
        <taxon>Meloidogyne</taxon>
    </lineage>
</organism>
<protein>
    <submittedName>
        <fullName evidence="1">Uncharacterized protein</fullName>
    </submittedName>
</protein>
<name>A0ACB1ANT9_MELEN</name>
<dbReference type="Proteomes" id="UP001497535">
    <property type="component" value="Unassembled WGS sequence"/>
</dbReference>
<accession>A0ACB1ANT9</accession>
<sequence>MFADFNLFFCLIRDGYERRETMKNQFEQAFNSFRFLRGLPFAIEQSNRFSDSSVYSDRHSMTNSEVLDPLLEQVFFDKIIFLTKKQMLDNVMRDYIDSWYNTQLTSDKLFRESLKRTARRTIIALRTWLVYFLENNVRVFGGLFLRLSKVLLGFCDGESEGFETSV</sequence>
<evidence type="ECO:0000313" key="2">
    <source>
        <dbReference type="Proteomes" id="UP001497535"/>
    </source>
</evidence>
<comment type="caution">
    <text evidence="1">The sequence shown here is derived from an EMBL/GenBank/DDBJ whole genome shotgun (WGS) entry which is preliminary data.</text>
</comment>
<keyword evidence="2" id="KW-1185">Reference proteome</keyword>
<proteinExistence type="predicted"/>
<dbReference type="EMBL" id="CAVMJV010000090">
    <property type="protein sequence ID" value="CAK5091793.1"/>
    <property type="molecule type" value="Genomic_DNA"/>
</dbReference>
<evidence type="ECO:0000313" key="1">
    <source>
        <dbReference type="EMBL" id="CAK5091793.1"/>
    </source>
</evidence>
<gene>
    <name evidence="1" type="ORF">MENTE1834_LOCUS39656</name>
</gene>
<reference evidence="1" key="1">
    <citation type="submission" date="2023-11" db="EMBL/GenBank/DDBJ databases">
        <authorList>
            <person name="Poullet M."/>
        </authorList>
    </citation>
    <scope>NUCLEOTIDE SEQUENCE</scope>
    <source>
        <strain evidence="1">E1834</strain>
    </source>
</reference>